<evidence type="ECO:0000256" key="5">
    <source>
        <dbReference type="ARBA" id="ARBA00022741"/>
    </source>
</evidence>
<dbReference type="InterPro" id="IPR015433">
    <property type="entry name" value="PI3/4_kinase"/>
</dbReference>
<dbReference type="InterPro" id="IPR000403">
    <property type="entry name" value="PI3/4_kinase_cat_dom"/>
</dbReference>
<dbReference type="Pfam" id="PF19274">
    <property type="entry name" value="PI4K_N"/>
    <property type="match status" value="2"/>
</dbReference>
<dbReference type="SUPFAM" id="SSF56112">
    <property type="entry name" value="Protein kinase-like (PK-like)"/>
    <property type="match status" value="1"/>
</dbReference>
<evidence type="ECO:0000256" key="7">
    <source>
        <dbReference type="ARBA" id="ARBA00022840"/>
    </source>
</evidence>
<dbReference type="Gene3D" id="1.25.40.70">
    <property type="entry name" value="Phosphatidylinositol 3-kinase, accessory domain (PIK)"/>
    <property type="match status" value="1"/>
</dbReference>
<keyword evidence="7" id="KW-0067">ATP-binding</keyword>
<feature type="non-terminal residue" evidence="11">
    <location>
        <position position="1"/>
    </location>
</feature>
<gene>
    <name evidence="11" type="primary">SPOSA6832_04917</name>
</gene>
<dbReference type="PANTHER" id="PTHR10048:SF15">
    <property type="entry name" value="PHOSPHATIDYLINOSITOL 4-KINASE ALPHA"/>
    <property type="match status" value="1"/>
</dbReference>
<dbReference type="OrthoDB" id="10264149at2759"/>
<dbReference type="InterPro" id="IPR001263">
    <property type="entry name" value="PI3K_accessory_dom"/>
</dbReference>
<dbReference type="GO" id="GO:0048015">
    <property type="term" value="P:phosphatidylinositol-mediated signaling"/>
    <property type="evidence" value="ECO:0007669"/>
    <property type="project" value="TreeGrafter"/>
</dbReference>
<feature type="region of interest" description="Disordered" evidence="8">
    <location>
        <begin position="187"/>
        <end position="207"/>
    </location>
</feature>
<dbReference type="PROSITE" id="PS00916">
    <property type="entry name" value="PI3_4_KINASE_2"/>
    <property type="match status" value="1"/>
</dbReference>
<evidence type="ECO:0000256" key="4">
    <source>
        <dbReference type="ARBA" id="ARBA00022679"/>
    </source>
</evidence>
<comment type="catalytic activity">
    <reaction evidence="1">
        <text>a 1,2-diacyl-sn-glycero-3-phospho-(1D-myo-inositol) + ATP = a 1,2-diacyl-sn-glycero-3-phospho-(1D-myo-inositol 4-phosphate) + ADP + H(+)</text>
        <dbReference type="Rhea" id="RHEA:19877"/>
        <dbReference type="ChEBI" id="CHEBI:15378"/>
        <dbReference type="ChEBI" id="CHEBI:30616"/>
        <dbReference type="ChEBI" id="CHEBI:57880"/>
        <dbReference type="ChEBI" id="CHEBI:58178"/>
        <dbReference type="ChEBI" id="CHEBI:456216"/>
        <dbReference type="EC" id="2.7.1.67"/>
    </reaction>
</comment>
<feature type="domain" description="PI3K/PI4K catalytic" evidence="9">
    <location>
        <begin position="1478"/>
        <end position="1772"/>
    </location>
</feature>
<dbReference type="GO" id="GO:0004430">
    <property type="term" value="F:1-phosphatidylinositol 4-kinase activity"/>
    <property type="evidence" value="ECO:0007669"/>
    <property type="project" value="UniProtKB-EC"/>
</dbReference>
<keyword evidence="5" id="KW-0547">Nucleotide-binding</keyword>
<evidence type="ECO:0000256" key="3">
    <source>
        <dbReference type="ARBA" id="ARBA00012169"/>
    </source>
</evidence>
<dbReference type="Proteomes" id="UP000243876">
    <property type="component" value="Unassembled WGS sequence"/>
</dbReference>
<keyword evidence="4" id="KW-0808">Transferase</keyword>
<dbReference type="InterPro" id="IPR045495">
    <property type="entry name" value="PI4K_N"/>
</dbReference>
<proteinExistence type="inferred from homology"/>
<dbReference type="PROSITE" id="PS00915">
    <property type="entry name" value="PI3_4_KINASE_1"/>
    <property type="match status" value="1"/>
</dbReference>
<protein>
    <recommendedName>
        <fullName evidence="3">1-phosphatidylinositol 4-kinase</fullName>
        <ecNumber evidence="3">2.7.1.67</ecNumber>
    </recommendedName>
</protein>
<dbReference type="CDD" id="cd05167">
    <property type="entry name" value="PI4Kc_III_alpha"/>
    <property type="match status" value="1"/>
</dbReference>
<dbReference type="EC" id="2.7.1.67" evidence="3"/>
<dbReference type="Pfam" id="PF00454">
    <property type="entry name" value="PI3_PI4_kinase"/>
    <property type="match status" value="1"/>
</dbReference>
<evidence type="ECO:0000256" key="6">
    <source>
        <dbReference type="ARBA" id="ARBA00022777"/>
    </source>
</evidence>
<dbReference type="FunFam" id="3.30.1010.10:FF:000014">
    <property type="entry name" value="Phosphatidylinositol 4-kinase STT4"/>
    <property type="match status" value="1"/>
</dbReference>
<evidence type="ECO:0000313" key="11">
    <source>
        <dbReference type="EMBL" id="CEQ43035.1"/>
    </source>
</evidence>
<keyword evidence="6" id="KW-0418">Kinase</keyword>
<dbReference type="PROSITE" id="PS51545">
    <property type="entry name" value="PIK_HELICAL"/>
    <property type="match status" value="1"/>
</dbReference>
<dbReference type="GO" id="GO:0005886">
    <property type="term" value="C:plasma membrane"/>
    <property type="evidence" value="ECO:0007669"/>
    <property type="project" value="TreeGrafter"/>
</dbReference>
<dbReference type="SUPFAM" id="SSF48371">
    <property type="entry name" value="ARM repeat"/>
    <property type="match status" value="2"/>
</dbReference>
<dbReference type="PANTHER" id="PTHR10048">
    <property type="entry name" value="PHOSPHATIDYLINOSITOL KINASE"/>
    <property type="match status" value="1"/>
</dbReference>
<dbReference type="SMART" id="SM00145">
    <property type="entry name" value="PI3Ka"/>
    <property type="match status" value="1"/>
</dbReference>
<reference evidence="12" key="1">
    <citation type="submission" date="2015-02" db="EMBL/GenBank/DDBJ databases">
        <authorList>
            <person name="Gon?alves P."/>
        </authorList>
    </citation>
    <scope>NUCLEOTIDE SEQUENCE [LARGE SCALE GENOMIC DNA]</scope>
</reference>
<dbReference type="PROSITE" id="PS50290">
    <property type="entry name" value="PI3_4_KINASE_3"/>
    <property type="match status" value="1"/>
</dbReference>
<evidence type="ECO:0000256" key="1">
    <source>
        <dbReference type="ARBA" id="ARBA00001686"/>
    </source>
</evidence>
<feature type="compositionally biased region" description="Acidic residues" evidence="8">
    <location>
        <begin position="192"/>
        <end position="207"/>
    </location>
</feature>
<dbReference type="FunFam" id="1.10.1070.11:FF:000012">
    <property type="entry name" value="Phosphatidylinositol 4-kinase alpha 1"/>
    <property type="match status" value="1"/>
</dbReference>
<dbReference type="InterPro" id="IPR011009">
    <property type="entry name" value="Kinase-like_dom_sf"/>
</dbReference>
<keyword evidence="12" id="KW-1185">Reference proteome</keyword>
<dbReference type="GO" id="GO:0046854">
    <property type="term" value="P:phosphatidylinositol phosphate biosynthetic process"/>
    <property type="evidence" value="ECO:0007669"/>
    <property type="project" value="InterPro"/>
</dbReference>
<dbReference type="InterPro" id="IPR018936">
    <property type="entry name" value="PI3/4_kinase_CS"/>
</dbReference>
<feature type="domain" description="PIK helical" evidence="10">
    <location>
        <begin position="1227"/>
        <end position="1405"/>
    </location>
</feature>
<dbReference type="FunFam" id="1.25.40.70:FF:000011">
    <property type="entry name" value="Phosphatidylinositol 4-kinase alpha"/>
    <property type="match status" value="1"/>
</dbReference>
<dbReference type="GO" id="GO:0005737">
    <property type="term" value="C:cytoplasm"/>
    <property type="evidence" value="ECO:0007669"/>
    <property type="project" value="TreeGrafter"/>
</dbReference>
<evidence type="ECO:0000313" key="12">
    <source>
        <dbReference type="Proteomes" id="UP000243876"/>
    </source>
</evidence>
<evidence type="ECO:0000259" key="9">
    <source>
        <dbReference type="PROSITE" id="PS50290"/>
    </source>
</evidence>
<name>A0A0D6ETV6_SPOSA</name>
<dbReference type="GO" id="GO:0005524">
    <property type="term" value="F:ATP binding"/>
    <property type="evidence" value="ECO:0007669"/>
    <property type="project" value="UniProtKB-KW"/>
</dbReference>
<accession>A0A0D6ETV6</accession>
<evidence type="ECO:0000256" key="8">
    <source>
        <dbReference type="SAM" id="MobiDB-lite"/>
    </source>
</evidence>
<comment type="similarity">
    <text evidence="2">Belongs to the PI3/PI4-kinase family. Type III PI4K subfamily.</text>
</comment>
<dbReference type="Gene3D" id="3.30.1010.10">
    <property type="entry name" value="Phosphatidylinositol 3-kinase Catalytic Subunit, Chain A, domain 4"/>
    <property type="match status" value="1"/>
</dbReference>
<dbReference type="SMART" id="SM00146">
    <property type="entry name" value="PI3Kc"/>
    <property type="match status" value="1"/>
</dbReference>
<dbReference type="InterPro" id="IPR042236">
    <property type="entry name" value="PI3K_accessory_sf"/>
</dbReference>
<sequence>MAVFNLQSKLLDELSRAEGDRLVIHVMPALLGVARAMSTFPFLFLPTDPLPPFPPPSSLSSPALSQTFKGVSLPYELEAPQSRAVRTTLELYLSDPDEEGERDCRISSATPVLSVLAVQEAYWSSLLLSSPPSPSNASRWDSLLASSSTVSAHSSFSSTVKAAAAETAQQALRCWGAIVDKAERAAAAAQQAEEEGDSQAGEVEEEAGELDQAGEVLVASLRLATVASLVSLALPAPLPLLLSSLLSPASTSDSSSSSSLQLTAVSSLRLLGLSFPAARAAFADLARAFLLSPALASASSAAEQEGKEARLLETVATCYAALLPSDAASRTSALQTLLNFIATNAASASTVHAVARLATSFGAADPRRLVRGALGQWVASYASGGGGGGISDRVVAAALYELAELAAAGESDPPEEREGESAAEEKEAFRGVVRIVAAAGRAAVLGGGGGGRDGFGSDEVVYRAAIRACARLATIAARRKKDLGDDFLAEMLTLFVHRGTASTTGTEGISQERRSAALLGLLPVLSSYLRDSSFSSTRTVSSSLSALFRSFWYICLLSGFLSPSSSHYSGKRELLRDIAKMAPPLVAGGGGPGSGGEEWVEIEAQVLGALRNSPQGMSIDAVRADLASAVPSQSSAARSVAPAQAVFLATVVRLETLRAEAGLLSPVFAYFGVPSLSGEGEMASMLGSIGEKVLSTYVTHLSRLVSVHSMSPSAYEELRALLLETCHRSAEVRSMALHYLNELLSNFPSLVCNEEVVGVMLELLTVLRRACLAEFIDEYTPVYHFHSAYSDFSVSLSDDYSMRNRILRELHQYVRVWLKAGLTRSPLEMQGLLQEYIEGATEGHRMASIVTEDEMGKSVALDLVRTPPANSKNGTFTNRVGLTNVRGFDPATLPAWGNWNVDSSASFARQFAAKSYFGGEAVRSGTSSSFVRASHKPSELTFFGATLEELADQLDHHQLHYKLPELRDAFYRAAAILVKAESSPDPDLLHLLVSLPVRIYTEASVHLAQEVWTWVADMRPELEPRLVAGVLEAWAGTIDREQGLFSRSLDLDNPLNQETQYTPTDKEGLTREYILATRLFAPMAGLLEFLSSRFQAFRYRNSSLGSEIESVAEHNLRTKLYGATLDWFAARPTWSFGTNRIQLKADLQAVEELASVIQADAPSFAFTVSSAAVEGGSAVLPHRLTFARAKEEHKVRQQLLKVLLDDEADRLRLWLNPLQDPKRGPMVSAQPPTGEQLSMLARFAWPKWPKVVIHLPERFKQLHALTNEVNRLDCPDALAFFIDGSIPAESQPKLRHLIYWAPVPVPDALRFLFPKYGGDPILLQYALRVLEHHPVEVTFFYIPQVVQALRFDELGYAERFIFETSKISQLFCHQIIWNMKANAYRGDDAEEADPMKPRLDRVVDMIVESLSGEAQDFYQREFAFFDEVTSISAKLKPYIKASKPEKKAKIDEEMAKIKVDVGVYLPSNPDGVLVDINRKSGRPLQSHAKAPFMATFKRIKGDVADLAAQDALIDVDEREHEAQKEEYDTWQSAIFKVGDDCRQDVLALQIIAMHKNIFNSLGLDLLVTPYRVTATGAGCGVIDVIPNATSRDEMGRAKINDLLSFFTLKYGPVDSVEFQRARTNFIQSMAAYSLLCYIVQIKDRHNGNIMIDGRGCITHIDFGFLFDIGPGGVKFEPDSFKLSHEMVVLMGGRDSPGFRTFAELTVKAFLAARAYARQIAHTTRLMLAAEFPSFKGEPTIERLLARFRLDLGEKDAAKYMMGVVDDACENKRSIVYDEFQRMTNGIPYVR</sequence>
<dbReference type="Pfam" id="PF00613">
    <property type="entry name" value="PI3Ka"/>
    <property type="match status" value="1"/>
</dbReference>
<dbReference type="EMBL" id="CENE01000045">
    <property type="protein sequence ID" value="CEQ43035.1"/>
    <property type="molecule type" value="Genomic_DNA"/>
</dbReference>
<dbReference type="Gene3D" id="1.10.1070.11">
    <property type="entry name" value="Phosphatidylinositol 3-/4-kinase, catalytic domain"/>
    <property type="match status" value="1"/>
</dbReference>
<evidence type="ECO:0000256" key="2">
    <source>
        <dbReference type="ARBA" id="ARBA00006209"/>
    </source>
</evidence>
<dbReference type="InterPro" id="IPR016024">
    <property type="entry name" value="ARM-type_fold"/>
</dbReference>
<evidence type="ECO:0000259" key="10">
    <source>
        <dbReference type="PROSITE" id="PS51545"/>
    </source>
</evidence>
<organism evidence="11 12">
    <name type="scientific">Sporidiobolus salmonicolor</name>
    <name type="common">Yeast-like fungus</name>
    <name type="synonym">Sporobolomyces salmonicolor</name>
    <dbReference type="NCBI Taxonomy" id="5005"/>
    <lineage>
        <taxon>Eukaryota</taxon>
        <taxon>Fungi</taxon>
        <taxon>Dikarya</taxon>
        <taxon>Basidiomycota</taxon>
        <taxon>Pucciniomycotina</taxon>
        <taxon>Microbotryomycetes</taxon>
        <taxon>Sporidiobolales</taxon>
        <taxon>Sporidiobolaceae</taxon>
        <taxon>Sporobolomyces</taxon>
    </lineage>
</organism>
<dbReference type="InterPro" id="IPR036940">
    <property type="entry name" value="PI3/4_kinase_cat_sf"/>
</dbReference>